<gene>
    <name evidence="1" type="ORF">F511_31560</name>
</gene>
<keyword evidence="2" id="KW-1185">Reference proteome</keyword>
<sequence length="146" mass="16472">MQYFKRAMHEGYQKSSVGKVQRLSCAESNPVIFRYDRSAVHHSVVVFRHDNSADHHINNKVGPFRHDGSAGRSQRVKESVYNGIMLNITPTTSTDHARTQGYTAPAAYSNMLLYQLARNSSEDVYKLKSAKTSNNQLTSKLIQLIV</sequence>
<dbReference type="AlphaFoldDB" id="A0A2Z7AN68"/>
<proteinExistence type="predicted"/>
<evidence type="ECO:0000313" key="1">
    <source>
        <dbReference type="EMBL" id="KZV22828.1"/>
    </source>
</evidence>
<accession>A0A2Z7AN68</accession>
<protein>
    <submittedName>
        <fullName evidence="1">NBS-containing resistance-like protein</fullName>
    </submittedName>
</protein>
<evidence type="ECO:0000313" key="2">
    <source>
        <dbReference type="Proteomes" id="UP000250235"/>
    </source>
</evidence>
<reference evidence="1 2" key="1">
    <citation type="journal article" date="2015" name="Proc. Natl. Acad. Sci. U.S.A.">
        <title>The resurrection genome of Boea hygrometrica: A blueprint for survival of dehydration.</title>
        <authorList>
            <person name="Xiao L."/>
            <person name="Yang G."/>
            <person name="Zhang L."/>
            <person name="Yang X."/>
            <person name="Zhao S."/>
            <person name="Ji Z."/>
            <person name="Zhou Q."/>
            <person name="Hu M."/>
            <person name="Wang Y."/>
            <person name="Chen M."/>
            <person name="Xu Y."/>
            <person name="Jin H."/>
            <person name="Xiao X."/>
            <person name="Hu G."/>
            <person name="Bao F."/>
            <person name="Hu Y."/>
            <person name="Wan P."/>
            <person name="Li L."/>
            <person name="Deng X."/>
            <person name="Kuang T."/>
            <person name="Xiang C."/>
            <person name="Zhu J.K."/>
            <person name="Oliver M.J."/>
            <person name="He Y."/>
        </authorList>
    </citation>
    <scope>NUCLEOTIDE SEQUENCE [LARGE SCALE GENOMIC DNA]</scope>
    <source>
        <strain evidence="2">cv. XS01</strain>
    </source>
</reference>
<name>A0A2Z7AN68_9LAMI</name>
<dbReference type="EMBL" id="KV014063">
    <property type="protein sequence ID" value="KZV22828.1"/>
    <property type="molecule type" value="Genomic_DNA"/>
</dbReference>
<dbReference type="Proteomes" id="UP000250235">
    <property type="component" value="Unassembled WGS sequence"/>
</dbReference>
<organism evidence="1 2">
    <name type="scientific">Dorcoceras hygrometricum</name>
    <dbReference type="NCBI Taxonomy" id="472368"/>
    <lineage>
        <taxon>Eukaryota</taxon>
        <taxon>Viridiplantae</taxon>
        <taxon>Streptophyta</taxon>
        <taxon>Embryophyta</taxon>
        <taxon>Tracheophyta</taxon>
        <taxon>Spermatophyta</taxon>
        <taxon>Magnoliopsida</taxon>
        <taxon>eudicotyledons</taxon>
        <taxon>Gunneridae</taxon>
        <taxon>Pentapetalae</taxon>
        <taxon>asterids</taxon>
        <taxon>lamiids</taxon>
        <taxon>Lamiales</taxon>
        <taxon>Gesneriaceae</taxon>
        <taxon>Didymocarpoideae</taxon>
        <taxon>Trichosporeae</taxon>
        <taxon>Loxocarpinae</taxon>
        <taxon>Dorcoceras</taxon>
    </lineage>
</organism>